<keyword evidence="2" id="KW-1185">Reference proteome</keyword>
<organism evidence="1 2">
    <name type="scientific">Naganishia cerealis</name>
    <dbReference type="NCBI Taxonomy" id="610337"/>
    <lineage>
        <taxon>Eukaryota</taxon>
        <taxon>Fungi</taxon>
        <taxon>Dikarya</taxon>
        <taxon>Basidiomycota</taxon>
        <taxon>Agaricomycotina</taxon>
        <taxon>Tremellomycetes</taxon>
        <taxon>Filobasidiales</taxon>
        <taxon>Filobasidiaceae</taxon>
        <taxon>Naganishia</taxon>
    </lineage>
</organism>
<dbReference type="Proteomes" id="UP001241377">
    <property type="component" value="Unassembled WGS sequence"/>
</dbReference>
<protein>
    <submittedName>
        <fullName evidence="1">Uncharacterized protein</fullName>
    </submittedName>
</protein>
<dbReference type="EMBL" id="JASBWR010000071">
    <property type="protein sequence ID" value="KAJ9099059.1"/>
    <property type="molecule type" value="Genomic_DNA"/>
</dbReference>
<accession>A0ACC2VJ87</accession>
<evidence type="ECO:0000313" key="1">
    <source>
        <dbReference type="EMBL" id="KAJ9099059.1"/>
    </source>
</evidence>
<proteinExistence type="predicted"/>
<gene>
    <name evidence="1" type="ORF">QFC19_006107</name>
</gene>
<comment type="caution">
    <text evidence="1">The sequence shown here is derived from an EMBL/GenBank/DDBJ whole genome shotgun (WGS) entry which is preliminary data.</text>
</comment>
<name>A0ACC2VJ87_9TREE</name>
<evidence type="ECO:0000313" key="2">
    <source>
        <dbReference type="Proteomes" id="UP001241377"/>
    </source>
</evidence>
<reference evidence="1" key="1">
    <citation type="submission" date="2023-04" db="EMBL/GenBank/DDBJ databases">
        <title>Draft Genome sequencing of Naganishia species isolated from polar environments using Oxford Nanopore Technology.</title>
        <authorList>
            <person name="Leo P."/>
            <person name="Venkateswaran K."/>
        </authorList>
    </citation>
    <scope>NUCLEOTIDE SEQUENCE</scope>
    <source>
        <strain evidence="1">MNA-CCFEE 5261</strain>
    </source>
</reference>
<sequence>MGIVIRMIRFWYGMVVATVKTIMFLSLVVLCLTVYLRGWRFVEHDLPFLKDSVMEFVSDGATAKPKYLKMLFQKLQSVAFGQMFGNNHKSHKFTSGKYTNDYGIDIDESYFDYIDENFRNGDFDYGKIRDFVTDNIGTVEHYLRDQGIDLEHIGHNIAEGLANQFGNR</sequence>